<name>A0A1I7BW76_9FLAO</name>
<sequence>MKYHLLLLGFCLSLSSIAQIKVQSPTIHYVSNWDLEEVKSIALGEKILFQQNCSPGLPENITNGVVFFENVYLEEERISVTITFKDTVVVGLTFHLKAKQYHVLSELGFEEIIGNTTTSKKSWTSTYIQDGITSVIVADRKKIVVVQSYNDREGG</sequence>
<protein>
    <submittedName>
        <fullName evidence="2">Uncharacterized protein</fullName>
    </submittedName>
</protein>
<accession>A0A1I7BW76</accession>
<evidence type="ECO:0000313" key="3">
    <source>
        <dbReference type="Proteomes" id="UP000236454"/>
    </source>
</evidence>
<keyword evidence="3" id="KW-1185">Reference proteome</keyword>
<proteinExistence type="predicted"/>
<evidence type="ECO:0000313" key="2">
    <source>
        <dbReference type="EMBL" id="SFT91443.1"/>
    </source>
</evidence>
<dbReference type="EMBL" id="FPAS01000008">
    <property type="protein sequence ID" value="SFT91443.1"/>
    <property type="molecule type" value="Genomic_DNA"/>
</dbReference>
<reference evidence="2 3" key="1">
    <citation type="submission" date="2016-10" db="EMBL/GenBank/DDBJ databases">
        <authorList>
            <person name="de Groot N.N."/>
        </authorList>
    </citation>
    <scope>NUCLEOTIDE SEQUENCE [LARGE SCALE GENOMIC DNA]</scope>
    <source>
        <strain evidence="2 3">CGMCC 1.7005</strain>
    </source>
</reference>
<dbReference type="RefSeq" id="WP_139230420.1">
    <property type="nucleotide sequence ID" value="NZ_FPAS01000008.1"/>
</dbReference>
<dbReference type="STRING" id="477690.SAMN05216474_3134"/>
<feature type="chain" id="PRO_5014673683" evidence="1">
    <location>
        <begin position="19"/>
        <end position="155"/>
    </location>
</feature>
<keyword evidence="1" id="KW-0732">Signal</keyword>
<dbReference type="Proteomes" id="UP000236454">
    <property type="component" value="Unassembled WGS sequence"/>
</dbReference>
<feature type="signal peptide" evidence="1">
    <location>
        <begin position="1"/>
        <end position="18"/>
    </location>
</feature>
<gene>
    <name evidence="2" type="ORF">SAMN05216474_3134</name>
</gene>
<dbReference type="AlphaFoldDB" id="A0A1I7BW76"/>
<evidence type="ECO:0000256" key="1">
    <source>
        <dbReference type="SAM" id="SignalP"/>
    </source>
</evidence>
<organism evidence="2 3">
    <name type="scientific">Lishizhenia tianjinensis</name>
    <dbReference type="NCBI Taxonomy" id="477690"/>
    <lineage>
        <taxon>Bacteria</taxon>
        <taxon>Pseudomonadati</taxon>
        <taxon>Bacteroidota</taxon>
        <taxon>Flavobacteriia</taxon>
        <taxon>Flavobacteriales</taxon>
        <taxon>Crocinitomicaceae</taxon>
        <taxon>Lishizhenia</taxon>
    </lineage>
</organism>